<keyword evidence="1" id="KW-1133">Transmembrane helix</keyword>
<sequence>MWTDALLAYLHFTAIFFLVGFLAVEFAMIRGPLDVSSVRRLTKIDVAYFVSAMAVLVTGGMRLVWGAKGPDFYFNHWPFYVKFGLFLAVGVISIQPTLTFIRWKRSFEHDTGWSVPDAERARVRRLMLAQVHLAAMIPVFAVVMSRGLGS</sequence>
<gene>
    <name evidence="2" type="ORF">DSM104443_03492</name>
</gene>
<feature type="transmembrane region" description="Helical" evidence="1">
    <location>
        <begin position="126"/>
        <end position="144"/>
    </location>
</feature>
<dbReference type="InterPro" id="IPR018706">
    <property type="entry name" value="DUF2214_membrane"/>
</dbReference>
<organism evidence="2 3">
    <name type="scientific">Usitatibacter rugosus</name>
    <dbReference type="NCBI Taxonomy" id="2732067"/>
    <lineage>
        <taxon>Bacteria</taxon>
        <taxon>Pseudomonadati</taxon>
        <taxon>Pseudomonadota</taxon>
        <taxon>Betaproteobacteria</taxon>
        <taxon>Nitrosomonadales</taxon>
        <taxon>Usitatibacteraceae</taxon>
        <taxon>Usitatibacter</taxon>
    </lineage>
</organism>
<feature type="transmembrane region" description="Helical" evidence="1">
    <location>
        <begin position="6"/>
        <end position="26"/>
    </location>
</feature>
<keyword evidence="1" id="KW-0812">Transmembrane</keyword>
<evidence type="ECO:0000256" key="1">
    <source>
        <dbReference type="SAM" id="Phobius"/>
    </source>
</evidence>
<keyword evidence="3" id="KW-1185">Reference proteome</keyword>
<protein>
    <recommendedName>
        <fullName evidence="4">DUF2214 family protein</fullName>
    </recommendedName>
</protein>
<dbReference type="Pfam" id="PF09980">
    <property type="entry name" value="DUF2214"/>
    <property type="match status" value="1"/>
</dbReference>
<dbReference type="AlphaFoldDB" id="A0A6M4GYU3"/>
<dbReference type="RefSeq" id="WP_171094585.1">
    <property type="nucleotide sequence ID" value="NZ_CP053069.1"/>
</dbReference>
<reference evidence="2 3" key="1">
    <citation type="submission" date="2020-04" db="EMBL/GenBank/DDBJ databases">
        <title>Usitatibacter rugosus gen. nov., sp. nov. and Usitatibacter palustris sp. nov., novel members of Usitatibacteraceae fam. nov. within the order Nitrosomonadales isolated from soil.</title>
        <authorList>
            <person name="Huber K.J."/>
            <person name="Neumann-Schaal M."/>
            <person name="Geppert A."/>
            <person name="Luckner M."/>
            <person name="Wanner G."/>
            <person name="Overmann J."/>
        </authorList>
    </citation>
    <scope>NUCLEOTIDE SEQUENCE [LARGE SCALE GENOMIC DNA]</scope>
    <source>
        <strain evidence="2 3">0125_3</strain>
    </source>
</reference>
<evidence type="ECO:0000313" key="2">
    <source>
        <dbReference type="EMBL" id="QJR12406.1"/>
    </source>
</evidence>
<name>A0A6M4GYU3_9PROT</name>
<feature type="transmembrane region" description="Helical" evidence="1">
    <location>
        <begin position="46"/>
        <end position="65"/>
    </location>
</feature>
<proteinExistence type="predicted"/>
<evidence type="ECO:0000313" key="3">
    <source>
        <dbReference type="Proteomes" id="UP000501534"/>
    </source>
</evidence>
<accession>A0A6M4GYU3</accession>
<dbReference type="KEGG" id="uru:DSM104443_03492"/>
<evidence type="ECO:0008006" key="4">
    <source>
        <dbReference type="Google" id="ProtNLM"/>
    </source>
</evidence>
<dbReference type="Proteomes" id="UP000501534">
    <property type="component" value="Chromosome"/>
</dbReference>
<feature type="transmembrane region" description="Helical" evidence="1">
    <location>
        <begin position="77"/>
        <end position="101"/>
    </location>
</feature>
<keyword evidence="1" id="KW-0472">Membrane</keyword>
<dbReference type="EMBL" id="CP053069">
    <property type="protein sequence ID" value="QJR12406.1"/>
    <property type="molecule type" value="Genomic_DNA"/>
</dbReference>